<protein>
    <submittedName>
        <fullName evidence="4">N-acetyltransferase</fullName>
    </submittedName>
</protein>
<dbReference type="Pfam" id="PF00583">
    <property type="entry name" value="Acetyltransf_1"/>
    <property type="match status" value="1"/>
</dbReference>
<dbReference type="PROSITE" id="PS51186">
    <property type="entry name" value="GNAT"/>
    <property type="match status" value="1"/>
</dbReference>
<dbReference type="InterPro" id="IPR050832">
    <property type="entry name" value="Bact_Acetyltransf"/>
</dbReference>
<dbReference type="InterPro" id="IPR000182">
    <property type="entry name" value="GNAT_dom"/>
</dbReference>
<dbReference type="EMBL" id="NUTL01000175">
    <property type="protein sequence ID" value="PHE87087.1"/>
    <property type="molecule type" value="Genomic_DNA"/>
</dbReference>
<reference evidence="4 7" key="1">
    <citation type="submission" date="2017-02" db="EMBL/GenBank/DDBJ databases">
        <title>Bacillus pseudomycoides isolate FSL K6-0042.</title>
        <authorList>
            <person name="Kovac J."/>
        </authorList>
    </citation>
    <scope>NUCLEOTIDE SEQUENCE [LARGE SCALE GENOMIC DNA]</scope>
    <source>
        <strain evidence="4 7">FSL K6-0042</strain>
    </source>
</reference>
<dbReference type="Proteomes" id="UP000195321">
    <property type="component" value="Unassembled WGS sequence"/>
</dbReference>
<feature type="domain" description="N-acetyltransferase" evidence="3">
    <location>
        <begin position="1"/>
        <end position="146"/>
    </location>
</feature>
<keyword evidence="2" id="KW-0012">Acyltransferase</keyword>
<evidence type="ECO:0000313" key="4">
    <source>
        <dbReference type="EMBL" id="OUM49414.1"/>
    </source>
</evidence>
<dbReference type="SUPFAM" id="SSF55729">
    <property type="entry name" value="Acyl-CoA N-acyltransferases (Nat)"/>
    <property type="match status" value="1"/>
</dbReference>
<dbReference type="EMBL" id="NUDP01000057">
    <property type="protein sequence ID" value="PEM68104.1"/>
    <property type="molecule type" value="Genomic_DNA"/>
</dbReference>
<dbReference type="AlphaFoldDB" id="A0A1Y3MHX5"/>
<evidence type="ECO:0000313" key="9">
    <source>
        <dbReference type="Proteomes" id="UP000221918"/>
    </source>
</evidence>
<gene>
    <name evidence="4" type="ORF">BW425_08345</name>
    <name evidence="5" type="ORF">CN613_16160</name>
    <name evidence="6" type="ORF">COF81_27600</name>
</gene>
<dbReference type="Gene3D" id="3.40.630.30">
    <property type="match status" value="1"/>
</dbReference>
<dbReference type="Proteomes" id="UP000221918">
    <property type="component" value="Unassembled WGS sequence"/>
</dbReference>
<evidence type="ECO:0000256" key="2">
    <source>
        <dbReference type="ARBA" id="ARBA00023315"/>
    </source>
</evidence>
<evidence type="ECO:0000259" key="3">
    <source>
        <dbReference type="PROSITE" id="PS51186"/>
    </source>
</evidence>
<evidence type="ECO:0000313" key="7">
    <source>
        <dbReference type="Proteomes" id="UP000195321"/>
    </source>
</evidence>
<evidence type="ECO:0000313" key="5">
    <source>
        <dbReference type="EMBL" id="PEM68104.1"/>
    </source>
</evidence>
<sequence length="146" mass="16943">MKIYEATIEDLDGVASVFNNYRTFYKQESNVEEARVFLRNRIERKESVIFVAVEDGEYLGFTQLYPSFSSVSMKELWILNDLFVQEGKRGAGIGKKLLEAARIFALENGAKGLKLQTEIDNISAQRLYAENGYLRDNRYFHYELTF</sequence>
<dbReference type="GO" id="GO:0016747">
    <property type="term" value="F:acyltransferase activity, transferring groups other than amino-acyl groups"/>
    <property type="evidence" value="ECO:0007669"/>
    <property type="project" value="InterPro"/>
</dbReference>
<organism evidence="4 7">
    <name type="scientific">Bacillus pseudomycoides</name>
    <dbReference type="NCBI Taxonomy" id="64104"/>
    <lineage>
        <taxon>Bacteria</taxon>
        <taxon>Bacillati</taxon>
        <taxon>Bacillota</taxon>
        <taxon>Bacilli</taxon>
        <taxon>Bacillales</taxon>
        <taxon>Bacillaceae</taxon>
        <taxon>Bacillus</taxon>
        <taxon>Bacillus cereus group</taxon>
    </lineage>
</organism>
<evidence type="ECO:0000313" key="6">
    <source>
        <dbReference type="EMBL" id="PHE87087.1"/>
    </source>
</evidence>
<comment type="caution">
    <text evidence="4">The sequence shown here is derived from an EMBL/GenBank/DDBJ whole genome shotgun (WGS) entry which is preliminary data.</text>
</comment>
<dbReference type="RefSeq" id="WP_016114691.1">
    <property type="nucleotide sequence ID" value="NZ_CM000743.1"/>
</dbReference>
<dbReference type="PANTHER" id="PTHR43877:SF2">
    <property type="entry name" value="AMINOALKYLPHOSPHONATE N-ACETYLTRANSFERASE-RELATED"/>
    <property type="match status" value="1"/>
</dbReference>
<dbReference type="CDD" id="cd04301">
    <property type="entry name" value="NAT_SF"/>
    <property type="match status" value="1"/>
</dbReference>
<dbReference type="PANTHER" id="PTHR43877">
    <property type="entry name" value="AMINOALKYLPHOSPHONATE N-ACETYLTRANSFERASE-RELATED-RELATED"/>
    <property type="match status" value="1"/>
</dbReference>
<evidence type="ECO:0000256" key="1">
    <source>
        <dbReference type="ARBA" id="ARBA00022679"/>
    </source>
</evidence>
<proteinExistence type="predicted"/>
<name>A0A1Y3MHX5_9BACI</name>
<evidence type="ECO:0000313" key="8">
    <source>
        <dbReference type="Proteomes" id="UP000219775"/>
    </source>
</evidence>
<dbReference type="Proteomes" id="UP000219775">
    <property type="component" value="Unassembled WGS sequence"/>
</dbReference>
<dbReference type="InterPro" id="IPR016181">
    <property type="entry name" value="Acyl_CoA_acyltransferase"/>
</dbReference>
<dbReference type="EMBL" id="MWPX01000006">
    <property type="protein sequence ID" value="OUM49414.1"/>
    <property type="molecule type" value="Genomic_DNA"/>
</dbReference>
<reference evidence="8 9" key="2">
    <citation type="submission" date="2017-09" db="EMBL/GenBank/DDBJ databases">
        <title>Large-scale bioinformatics analysis of Bacillus genomes uncovers conserved roles of natural products in bacterial physiology.</title>
        <authorList>
            <consortium name="Agbiome Team Llc"/>
            <person name="Bleich R.M."/>
            <person name="Grubbs K.J."/>
            <person name="Santa Maria K.C."/>
            <person name="Allen S.E."/>
            <person name="Farag S."/>
            <person name="Shank E.A."/>
            <person name="Bowers A."/>
        </authorList>
    </citation>
    <scope>NUCLEOTIDE SEQUENCE [LARGE SCALE GENOMIC DNA]</scope>
    <source>
        <strain evidence="5 8">AFS009893</strain>
        <strain evidence="6 9">AFS037265</strain>
    </source>
</reference>
<keyword evidence="1 4" id="KW-0808">Transferase</keyword>
<accession>A0A1Y3MHX5</accession>